<dbReference type="OrthoDB" id="3523441at2"/>
<dbReference type="AlphaFoldDB" id="A0A418KY15"/>
<reference evidence="1 2" key="1">
    <citation type="submission" date="2018-09" db="EMBL/GenBank/DDBJ databases">
        <title>Isolation, diversity and antifungal activity of actinobacteria from wheat.</title>
        <authorList>
            <person name="Han C."/>
        </authorList>
    </citation>
    <scope>NUCLEOTIDE SEQUENCE [LARGE SCALE GENOMIC DNA]</scope>
    <source>
        <strain evidence="1 2">NEAU-YY265</strain>
    </source>
</reference>
<proteinExistence type="predicted"/>
<dbReference type="EMBL" id="QUAL01000012">
    <property type="protein sequence ID" value="RIQ36979.1"/>
    <property type="molecule type" value="Genomic_DNA"/>
</dbReference>
<evidence type="ECO:0000313" key="2">
    <source>
        <dbReference type="Proteomes" id="UP000284057"/>
    </source>
</evidence>
<sequence>MSPLWTVQIRHRNGTVVDEVTELATPADDAGWDRLVTKLGFTRISERWGVTAHGVYRCRVVPSPSTSDVAEKLVPSCPHTTIVEAMHMVTLGGPSSGVHAGYLVHCEVQADHVGEHVGLGLEDTPGRWWWLWWSGRESLLVRLAAMCRAVGRPPRAGLDSQPWPCSLPLGHPIGRPPVHSWATAGTTRHKRR</sequence>
<name>A0A418KY15_9ACTN</name>
<dbReference type="Proteomes" id="UP000284057">
    <property type="component" value="Unassembled WGS sequence"/>
</dbReference>
<organism evidence="1 2">
    <name type="scientific">Jiangella rhizosphaerae</name>
    <dbReference type="NCBI Taxonomy" id="2293569"/>
    <lineage>
        <taxon>Bacteria</taxon>
        <taxon>Bacillati</taxon>
        <taxon>Actinomycetota</taxon>
        <taxon>Actinomycetes</taxon>
        <taxon>Jiangellales</taxon>
        <taxon>Jiangellaceae</taxon>
        <taxon>Jiangella</taxon>
    </lineage>
</organism>
<protein>
    <submittedName>
        <fullName evidence="1">Uncharacterized protein</fullName>
    </submittedName>
</protein>
<keyword evidence="2" id="KW-1185">Reference proteome</keyword>
<dbReference type="RefSeq" id="WP_119658154.1">
    <property type="nucleotide sequence ID" value="NZ_QUAL01000012.1"/>
</dbReference>
<accession>A0A418KY15</accession>
<comment type="caution">
    <text evidence="1">The sequence shown here is derived from an EMBL/GenBank/DDBJ whole genome shotgun (WGS) entry which is preliminary data.</text>
</comment>
<evidence type="ECO:0000313" key="1">
    <source>
        <dbReference type="EMBL" id="RIQ36979.1"/>
    </source>
</evidence>
<gene>
    <name evidence="1" type="ORF">DY240_01210</name>
</gene>